<keyword evidence="3" id="KW-1185">Reference proteome</keyword>
<organism evidence="2 3">
    <name type="scientific">Neofusicoccum ribis</name>
    <dbReference type="NCBI Taxonomy" id="45134"/>
    <lineage>
        <taxon>Eukaryota</taxon>
        <taxon>Fungi</taxon>
        <taxon>Dikarya</taxon>
        <taxon>Ascomycota</taxon>
        <taxon>Pezizomycotina</taxon>
        <taxon>Dothideomycetes</taxon>
        <taxon>Dothideomycetes incertae sedis</taxon>
        <taxon>Botryosphaeriales</taxon>
        <taxon>Botryosphaeriaceae</taxon>
        <taxon>Neofusicoccum</taxon>
    </lineage>
</organism>
<dbReference type="Proteomes" id="UP001521116">
    <property type="component" value="Unassembled WGS sequence"/>
</dbReference>
<comment type="caution">
    <text evidence="2">The sequence shown here is derived from an EMBL/GenBank/DDBJ whole genome shotgun (WGS) entry which is preliminary data.</text>
</comment>
<evidence type="ECO:0000259" key="1">
    <source>
        <dbReference type="Pfam" id="PF06985"/>
    </source>
</evidence>
<dbReference type="EMBL" id="JAJVDC020000426">
    <property type="protein sequence ID" value="KAL1614108.1"/>
    <property type="molecule type" value="Genomic_DNA"/>
</dbReference>
<accession>A0ABR3S9J9</accession>
<gene>
    <name evidence="2" type="ORF">SLS56_012189</name>
</gene>
<protein>
    <recommendedName>
        <fullName evidence="1">Heterokaryon incompatibility domain-containing protein</fullName>
    </recommendedName>
</protein>
<dbReference type="Pfam" id="PF06985">
    <property type="entry name" value="HET"/>
    <property type="match status" value="1"/>
</dbReference>
<dbReference type="PANTHER" id="PTHR33112:SF9">
    <property type="entry name" value="HETEROKARYON INCOMPATIBILITY DOMAIN-CONTAINING PROTEIN"/>
    <property type="match status" value="1"/>
</dbReference>
<evidence type="ECO:0000313" key="2">
    <source>
        <dbReference type="EMBL" id="KAL1614108.1"/>
    </source>
</evidence>
<evidence type="ECO:0000313" key="3">
    <source>
        <dbReference type="Proteomes" id="UP001521116"/>
    </source>
</evidence>
<dbReference type="InterPro" id="IPR010730">
    <property type="entry name" value="HET"/>
</dbReference>
<dbReference type="PANTHER" id="PTHR33112">
    <property type="entry name" value="DOMAIN PROTEIN, PUTATIVE-RELATED"/>
    <property type="match status" value="1"/>
</dbReference>
<name>A0ABR3S9J9_9PEZI</name>
<proteinExistence type="predicted"/>
<reference evidence="2 3" key="1">
    <citation type="submission" date="2024-02" db="EMBL/GenBank/DDBJ databases">
        <title>De novo assembly and annotation of 12 fungi associated with fruit tree decline syndrome in Ontario, Canada.</title>
        <authorList>
            <person name="Sulman M."/>
            <person name="Ellouze W."/>
            <person name="Ilyukhin E."/>
        </authorList>
    </citation>
    <scope>NUCLEOTIDE SEQUENCE [LARGE SCALE GENOMIC DNA]</scope>
    <source>
        <strain evidence="2 3">M1-105</strain>
    </source>
</reference>
<sequence length="528" mass="61990">KTEEKFKKGGIELRDFTKTFRDAILIAYRLEKVGYIWIDSLCIRQFSPDEDPDEYEKDWLEQSRVMGRIYQESFLNISATAAMDGGQGLFFPRNPEHLWEEEINLNLAGLLRHRYQYDTPAASPKMSVFRMRDADHNDNPDLPRKRRRTGMDYLQRCKIIDVSFWDDLVDHAPVNQRAWVFQERFLSPRVLHFCRDQIAWECSEFDNAEGLPEGVPNFKVKEGEIVDEGRFKSLDPDTDGRRLREMRLRGLPDPDEGLRNLYIHEIWKRIVESYSKTKLTMSRDKLIALSGIARMFSESTGARYVAGMWEQYLESQLLWRVEPKVNDGMFENHSTRDPLRAPSFSWAALDVPQGIVYGEATDYGKDRDLQLFFSVENWSIEYSDPENEFGMIREGKGYIQLRVKHLRKIKLRKLEPHRRVPYGWRLDHGTSGQSLEREHGNVFLDAPESDVDIFSDDAQIYCMPAAWGDRTVNENSRYLMCLLLKYKHIRGHMRQFKRIGLTKLSKYADSKSQKELLGTKREERIILC</sequence>
<feature type="non-terminal residue" evidence="2">
    <location>
        <position position="1"/>
    </location>
</feature>
<feature type="domain" description="Heterokaryon incompatibility" evidence="1">
    <location>
        <begin position="10"/>
        <end position="183"/>
    </location>
</feature>